<dbReference type="EMBL" id="JAAIYP010000047">
    <property type="protein sequence ID" value="NFV82220.1"/>
    <property type="molecule type" value="Genomic_DNA"/>
</dbReference>
<dbReference type="GO" id="GO:0005952">
    <property type="term" value="C:cAMP-dependent protein kinase complex"/>
    <property type="evidence" value="ECO:0007669"/>
    <property type="project" value="InterPro"/>
</dbReference>
<dbReference type="RefSeq" id="WP_163683046.1">
    <property type="nucleotide sequence ID" value="NZ_JAAIYP010000047.1"/>
</dbReference>
<sequence length="114" mass="12747">MALEKGRVLERKVFYAGQNVFKEGDSGDRAYLIQDGTIEISKNGLMLATLTKGELFGEMALVDDQPRMATAKALTDVSVVIIGRDAFREKLARSDPFIRGLLNIFVRNIRNLTR</sequence>
<dbReference type="InterPro" id="IPR014710">
    <property type="entry name" value="RmlC-like_jellyroll"/>
</dbReference>
<dbReference type="GO" id="GO:0030552">
    <property type="term" value="F:cAMP binding"/>
    <property type="evidence" value="ECO:0007669"/>
    <property type="project" value="TreeGrafter"/>
</dbReference>
<keyword evidence="3" id="KW-1185">Reference proteome</keyword>
<dbReference type="PROSITE" id="PS50042">
    <property type="entry name" value="CNMP_BINDING_3"/>
    <property type="match status" value="1"/>
</dbReference>
<proteinExistence type="predicted"/>
<organism evidence="2 3">
    <name type="scientific">Magnetospirillum aberrantis SpK</name>
    <dbReference type="NCBI Taxonomy" id="908842"/>
    <lineage>
        <taxon>Bacteria</taxon>
        <taxon>Pseudomonadati</taxon>
        <taxon>Pseudomonadota</taxon>
        <taxon>Alphaproteobacteria</taxon>
        <taxon>Rhodospirillales</taxon>
        <taxon>Rhodospirillaceae</taxon>
        <taxon>Magnetospirillum</taxon>
    </lineage>
</organism>
<accession>A0A7C9QWB6</accession>
<dbReference type="InterPro" id="IPR050503">
    <property type="entry name" value="cAMP-dep_PK_reg_su-like"/>
</dbReference>
<name>A0A7C9QWB6_9PROT</name>
<dbReference type="PRINTS" id="PR00103">
    <property type="entry name" value="CAMPKINASE"/>
</dbReference>
<dbReference type="AlphaFoldDB" id="A0A7C9QWB6"/>
<reference evidence="2 3" key="1">
    <citation type="submission" date="2020-02" db="EMBL/GenBank/DDBJ databases">
        <authorList>
            <person name="Dziuba M."/>
            <person name="Kuznetsov B."/>
            <person name="Mardanov A."/>
            <person name="Ravin N."/>
            <person name="Grouzdev D."/>
        </authorList>
    </citation>
    <scope>NUCLEOTIDE SEQUENCE [LARGE SCALE GENOMIC DNA]</scope>
    <source>
        <strain evidence="2 3">SpK</strain>
    </source>
</reference>
<dbReference type="Proteomes" id="UP000480684">
    <property type="component" value="Unassembled WGS sequence"/>
</dbReference>
<dbReference type="GO" id="GO:0034236">
    <property type="term" value="F:protein kinase A catalytic subunit binding"/>
    <property type="evidence" value="ECO:0007669"/>
    <property type="project" value="TreeGrafter"/>
</dbReference>
<gene>
    <name evidence="2" type="ORF">G4223_19090</name>
</gene>
<dbReference type="InterPro" id="IPR000595">
    <property type="entry name" value="cNMP-bd_dom"/>
</dbReference>
<evidence type="ECO:0000313" key="2">
    <source>
        <dbReference type="EMBL" id="NFV82220.1"/>
    </source>
</evidence>
<evidence type="ECO:0000313" key="3">
    <source>
        <dbReference type="Proteomes" id="UP000480684"/>
    </source>
</evidence>
<protein>
    <submittedName>
        <fullName evidence="2">Cyclic nucleotide-binding domain-containing protein</fullName>
    </submittedName>
</protein>
<evidence type="ECO:0000259" key="1">
    <source>
        <dbReference type="PROSITE" id="PS50042"/>
    </source>
</evidence>
<feature type="domain" description="Cyclic nucleotide-binding" evidence="1">
    <location>
        <begin position="9"/>
        <end position="108"/>
    </location>
</feature>
<dbReference type="InterPro" id="IPR018490">
    <property type="entry name" value="cNMP-bd_dom_sf"/>
</dbReference>
<dbReference type="Pfam" id="PF00027">
    <property type="entry name" value="cNMP_binding"/>
    <property type="match status" value="1"/>
</dbReference>
<dbReference type="GO" id="GO:0005829">
    <property type="term" value="C:cytosol"/>
    <property type="evidence" value="ECO:0007669"/>
    <property type="project" value="TreeGrafter"/>
</dbReference>
<dbReference type="SMART" id="SM00100">
    <property type="entry name" value="cNMP"/>
    <property type="match status" value="1"/>
</dbReference>
<comment type="caution">
    <text evidence="2">The sequence shown here is derived from an EMBL/GenBank/DDBJ whole genome shotgun (WGS) entry which is preliminary data.</text>
</comment>
<dbReference type="PANTHER" id="PTHR11635:SF152">
    <property type="entry name" value="CAMP-DEPENDENT PROTEIN KINASE TYPE I REGULATORY SUBUNIT-RELATED"/>
    <property type="match status" value="1"/>
</dbReference>
<dbReference type="PANTHER" id="PTHR11635">
    <property type="entry name" value="CAMP-DEPENDENT PROTEIN KINASE REGULATORY CHAIN"/>
    <property type="match status" value="1"/>
</dbReference>
<dbReference type="CDD" id="cd00038">
    <property type="entry name" value="CAP_ED"/>
    <property type="match status" value="1"/>
</dbReference>
<dbReference type="SUPFAM" id="SSF51206">
    <property type="entry name" value="cAMP-binding domain-like"/>
    <property type="match status" value="1"/>
</dbReference>
<dbReference type="Gene3D" id="2.60.120.10">
    <property type="entry name" value="Jelly Rolls"/>
    <property type="match status" value="1"/>
</dbReference>
<dbReference type="GO" id="GO:0004862">
    <property type="term" value="F:cAMP-dependent protein kinase inhibitor activity"/>
    <property type="evidence" value="ECO:0007669"/>
    <property type="project" value="TreeGrafter"/>
</dbReference>